<proteinExistence type="predicted"/>
<dbReference type="PANTHER" id="PTHR43685">
    <property type="entry name" value="GLYCOSYLTRANSFERASE"/>
    <property type="match status" value="1"/>
</dbReference>
<feature type="domain" description="Glycosyltransferase 2-like" evidence="1">
    <location>
        <begin position="282"/>
        <end position="394"/>
    </location>
</feature>
<dbReference type="InterPro" id="IPR001173">
    <property type="entry name" value="Glyco_trans_2-like"/>
</dbReference>
<reference evidence="2" key="1">
    <citation type="submission" date="2024-06" db="EMBL/GenBank/DDBJ databases">
        <title>Complete genome of Salinicola endophyticus HNIBRBA4755.</title>
        <authorList>
            <person name="Shin S.Y."/>
            <person name="Kang H."/>
            <person name="Song J."/>
        </authorList>
    </citation>
    <scope>NUCLEOTIDE SEQUENCE</scope>
    <source>
        <strain evidence="2">HNIBRBA4755</strain>
    </source>
</reference>
<name>A0AB74UAN3_9GAMM</name>
<accession>A0AB74UAN3</accession>
<dbReference type="SUPFAM" id="SSF53756">
    <property type="entry name" value="UDP-Glycosyltransferase/glycogen phosphorylase"/>
    <property type="match status" value="1"/>
</dbReference>
<dbReference type="SUPFAM" id="SSF53448">
    <property type="entry name" value="Nucleotide-diphospho-sugar transferases"/>
    <property type="match status" value="1"/>
</dbReference>
<dbReference type="AlphaFoldDB" id="A0AB74UAN3"/>
<dbReference type="RefSeq" id="WP_353979039.1">
    <property type="nucleotide sequence ID" value="NZ_CP159578.1"/>
</dbReference>
<sequence length="1041" mass="113684">MPNPIKRAALRLGLMRRRSEPELALIVESSWFDAGWYRTQTEALGVFDSEEKAAAHYLSSGWHQGLSPGPLFDSAWYLSAYPDVAAAGLNPLVHFLKFGRHEGRLPRRNRALARDFHLWRGAGGAMVARLEALIDAPDASEEECDHARWALARWHAVHAEPARAANYLLPEGRLITWPDGPAPGLLAQGCLHKVGAAAETLDHVLDTLVSRWPRDFNVALAQANFSIWRGAPDEQVLASLNAAWQARGLATLIAEPGALPLMDRLRPSAENPPATESAALASVILPIFNASASVATAIRSLFAQRGCRLEIIAVDDASSDDTLAILERLAAECPLHVTYRIIPLPYNQGTYAARNAGLAAATGELITTHDGDDWSHPDKLRLQIAALEQSRHDGGLAVASISHWSRATPALVCQRWLVEAEGWIHRNISSLMFRRSVFERLGYWDELRANADSEYLDRVQAAFGAELLVDVEPGMPLAFGRFSEMSLSQHNETHFRTQFVGVRALHIRAARRWYERAIGRGERFFLPRAASPRPFPVPEALLRQAVPVVDQDERDRIEMSSLFDGGWYLRRYPQLHDTRVEAFDHYWREGRFLGMDPGPNFSQSGYGHQLDDELSIAQALSHYLEIGRAQGLSPLPELSGRQAARPGAKTLLLCGHQAGERIYGAERSLIDVASGLNELGYRLILALPEAINTEYVERLRELCHRLVIIPYGWLQRGREPEEETIGHFVALIQRLGIDAVATNSLVLQEPLSAARSCGLPTAIHLRELPRGDAALCETLNADAAWIIDKTQGAADLLIANSRFTRDEFLTLSLSSEGGGAVAEGNQTSVALAVVPNTIDMAPLLAMAPPVFEAVADVSRPLRVGILSSGHVKKGLSDLEALASALEAHGVAMHFVVFGTASAEFEAMAQRIAEQAGRCQVELAGYVPSPHEALARVSVVLSLSHFQESFGRTALEAMAASRAFVGYRHGALPEVVEGCGTLVELGDIEALADALGTLAASPERLVRLGEMGRKRAMDRFGRASFVASLGEAYSRLFASSAG</sequence>
<dbReference type="Gene3D" id="3.40.50.2000">
    <property type="entry name" value="Glycogen Phosphorylase B"/>
    <property type="match status" value="2"/>
</dbReference>
<evidence type="ECO:0000259" key="1">
    <source>
        <dbReference type="Pfam" id="PF00535"/>
    </source>
</evidence>
<gene>
    <name evidence="2" type="ORF">ABV408_11225</name>
</gene>
<dbReference type="CDD" id="cd00761">
    <property type="entry name" value="Glyco_tranf_GTA_type"/>
    <property type="match status" value="1"/>
</dbReference>
<evidence type="ECO:0000313" key="2">
    <source>
        <dbReference type="EMBL" id="XCJ78017.1"/>
    </source>
</evidence>
<dbReference type="Gene3D" id="3.90.550.10">
    <property type="entry name" value="Spore Coat Polysaccharide Biosynthesis Protein SpsA, Chain A"/>
    <property type="match status" value="1"/>
</dbReference>
<dbReference type="PANTHER" id="PTHR43685:SF11">
    <property type="entry name" value="GLYCOSYLTRANSFERASE TAGX-RELATED"/>
    <property type="match status" value="1"/>
</dbReference>
<dbReference type="Pfam" id="PF13692">
    <property type="entry name" value="Glyco_trans_1_4"/>
    <property type="match status" value="1"/>
</dbReference>
<dbReference type="CDD" id="cd03801">
    <property type="entry name" value="GT4_PimA-like"/>
    <property type="match status" value="1"/>
</dbReference>
<dbReference type="EMBL" id="CP159578">
    <property type="protein sequence ID" value="XCJ78017.1"/>
    <property type="molecule type" value="Genomic_DNA"/>
</dbReference>
<protein>
    <submittedName>
        <fullName evidence="2">Glycosyltransferase</fullName>
    </submittedName>
</protein>
<dbReference type="Pfam" id="PF00535">
    <property type="entry name" value="Glycos_transf_2"/>
    <property type="match status" value="1"/>
</dbReference>
<dbReference type="InterPro" id="IPR050834">
    <property type="entry name" value="Glycosyltransf_2"/>
</dbReference>
<organism evidence="2">
    <name type="scientific">Salinicola endophyticus</name>
    <dbReference type="NCBI Taxonomy" id="1949083"/>
    <lineage>
        <taxon>Bacteria</taxon>
        <taxon>Pseudomonadati</taxon>
        <taxon>Pseudomonadota</taxon>
        <taxon>Gammaproteobacteria</taxon>
        <taxon>Oceanospirillales</taxon>
        <taxon>Halomonadaceae</taxon>
        <taxon>Salinicola</taxon>
    </lineage>
</organism>
<dbReference type="InterPro" id="IPR029044">
    <property type="entry name" value="Nucleotide-diphossugar_trans"/>
</dbReference>